<reference evidence="3 4" key="1">
    <citation type="journal article" date="2018" name="Sci. Rep.">
        <title>Genome sequence of the cauliflower mushroom Sparassis crispa (Hanabiratake) and its association with beneficial usage.</title>
        <authorList>
            <person name="Kiyama R."/>
            <person name="Furutani Y."/>
            <person name="Kawaguchi K."/>
            <person name="Nakanishi T."/>
        </authorList>
    </citation>
    <scope>NUCLEOTIDE SEQUENCE [LARGE SCALE GENOMIC DNA]</scope>
</reference>
<accession>A0A401GF82</accession>
<sequence>MVEEAPADVSSITTPTDDQAKVVQPPASTSDKVSGENRSEGAANTTTDATAQTEGGFVLRPWHYRALYVAGQLFVGFAIAAALYGTQARVIRKISFIPSPASSPSVEATARTLPKLAAQPNDRSVLIQSAVDFRDQGILKLTQDCTLEKASRAEEMVLRCKDIDGVFLLGFDNATINGEEMPVQAKRDAIWKALYGAKEGQRLSTEERWKRGRILD</sequence>
<dbReference type="Proteomes" id="UP000287166">
    <property type="component" value="Unassembled WGS sequence"/>
</dbReference>
<evidence type="ECO:0000313" key="3">
    <source>
        <dbReference type="EMBL" id="GBE80847.1"/>
    </source>
</evidence>
<dbReference type="EMBL" id="BFAD01000003">
    <property type="protein sequence ID" value="GBE80847.1"/>
    <property type="molecule type" value="Genomic_DNA"/>
</dbReference>
<feature type="transmembrane region" description="Helical" evidence="2">
    <location>
        <begin position="66"/>
        <end position="85"/>
    </location>
</feature>
<evidence type="ECO:0000313" key="4">
    <source>
        <dbReference type="Proteomes" id="UP000287166"/>
    </source>
</evidence>
<proteinExistence type="predicted"/>
<dbReference type="RefSeq" id="XP_027611760.1">
    <property type="nucleotide sequence ID" value="XM_027755959.1"/>
</dbReference>
<protein>
    <submittedName>
        <fullName evidence="3">Uncharacterized protein</fullName>
    </submittedName>
</protein>
<gene>
    <name evidence="3" type="ORF">SCP_0305670</name>
</gene>
<organism evidence="3 4">
    <name type="scientific">Sparassis crispa</name>
    <dbReference type="NCBI Taxonomy" id="139825"/>
    <lineage>
        <taxon>Eukaryota</taxon>
        <taxon>Fungi</taxon>
        <taxon>Dikarya</taxon>
        <taxon>Basidiomycota</taxon>
        <taxon>Agaricomycotina</taxon>
        <taxon>Agaricomycetes</taxon>
        <taxon>Polyporales</taxon>
        <taxon>Sparassidaceae</taxon>
        <taxon>Sparassis</taxon>
    </lineage>
</organism>
<name>A0A401GF82_9APHY</name>
<evidence type="ECO:0000256" key="1">
    <source>
        <dbReference type="SAM" id="MobiDB-lite"/>
    </source>
</evidence>
<dbReference type="InParanoid" id="A0A401GF82"/>
<evidence type="ECO:0000256" key="2">
    <source>
        <dbReference type="SAM" id="Phobius"/>
    </source>
</evidence>
<keyword evidence="4" id="KW-1185">Reference proteome</keyword>
<dbReference type="OrthoDB" id="2607755at2759"/>
<dbReference type="GeneID" id="38777764"/>
<keyword evidence="2" id="KW-0812">Transmembrane</keyword>
<keyword evidence="2" id="KW-1133">Transmembrane helix</keyword>
<dbReference type="AlphaFoldDB" id="A0A401GF82"/>
<keyword evidence="2" id="KW-0472">Membrane</keyword>
<feature type="region of interest" description="Disordered" evidence="1">
    <location>
        <begin position="1"/>
        <end position="49"/>
    </location>
</feature>
<comment type="caution">
    <text evidence="3">The sequence shown here is derived from an EMBL/GenBank/DDBJ whole genome shotgun (WGS) entry which is preliminary data.</text>
</comment>